<dbReference type="SUPFAM" id="SSF56784">
    <property type="entry name" value="HAD-like"/>
    <property type="match status" value="1"/>
</dbReference>
<dbReference type="PRINTS" id="PR00119">
    <property type="entry name" value="CATATPASE"/>
</dbReference>
<dbReference type="SFLD" id="SFLDS00003">
    <property type="entry name" value="Haloacid_Dehalogenase"/>
    <property type="match status" value="1"/>
</dbReference>
<feature type="transmembrane region" description="Helical" evidence="10">
    <location>
        <begin position="848"/>
        <end position="865"/>
    </location>
</feature>
<dbReference type="SUPFAM" id="SSF81660">
    <property type="entry name" value="Metal cation-transporting ATPase, ATP-binding domain N"/>
    <property type="match status" value="1"/>
</dbReference>
<name>A0A1F7IQ23_9BACT</name>
<dbReference type="InterPro" id="IPR008250">
    <property type="entry name" value="ATPase_P-typ_transduc_dom_A_sf"/>
</dbReference>
<dbReference type="Gene3D" id="3.40.1110.10">
    <property type="entry name" value="Calcium-transporting ATPase, cytoplasmic domain N"/>
    <property type="match status" value="1"/>
</dbReference>
<feature type="transmembrane region" description="Helical" evidence="10">
    <location>
        <begin position="778"/>
        <end position="797"/>
    </location>
</feature>
<comment type="subcellular location">
    <subcellularLocation>
        <location evidence="1">Cell membrane</location>
        <topology evidence="1">Multi-pass membrane protein</topology>
    </subcellularLocation>
</comment>
<dbReference type="InterPro" id="IPR001757">
    <property type="entry name" value="P_typ_ATPase"/>
</dbReference>
<dbReference type="PANTHER" id="PTHR43294:SF21">
    <property type="entry name" value="CATION TRANSPORTING ATPASE"/>
    <property type="match status" value="1"/>
</dbReference>
<keyword evidence="3" id="KW-1003">Cell membrane</keyword>
<dbReference type="Pfam" id="PF00122">
    <property type="entry name" value="E1-E2_ATPase"/>
    <property type="match status" value="1"/>
</dbReference>
<feature type="transmembrane region" description="Helical" evidence="10">
    <location>
        <begin position="809"/>
        <end position="828"/>
    </location>
</feature>
<feature type="transmembrane region" description="Helical" evidence="10">
    <location>
        <begin position="71"/>
        <end position="88"/>
    </location>
</feature>
<gene>
    <name evidence="12" type="ORF">A3B40_02770</name>
</gene>
<evidence type="ECO:0000256" key="10">
    <source>
        <dbReference type="SAM" id="Phobius"/>
    </source>
</evidence>
<dbReference type="Gene3D" id="3.40.50.1000">
    <property type="entry name" value="HAD superfamily/HAD-like"/>
    <property type="match status" value="1"/>
</dbReference>
<dbReference type="InterPro" id="IPR023214">
    <property type="entry name" value="HAD_sf"/>
</dbReference>
<comment type="similarity">
    <text evidence="2">Belongs to the cation transport ATPase (P-type) (TC 3.A.3) family. Type IIA subfamily.</text>
</comment>
<dbReference type="GO" id="GO:0005391">
    <property type="term" value="F:P-type sodium:potassium-exchanging transporter activity"/>
    <property type="evidence" value="ECO:0007669"/>
    <property type="project" value="TreeGrafter"/>
</dbReference>
<evidence type="ECO:0000259" key="11">
    <source>
        <dbReference type="SMART" id="SM00831"/>
    </source>
</evidence>
<dbReference type="Gene3D" id="1.20.1110.10">
    <property type="entry name" value="Calcium-transporting ATPase, transmembrane domain"/>
    <property type="match status" value="1"/>
</dbReference>
<keyword evidence="5" id="KW-0547">Nucleotide-binding</keyword>
<feature type="transmembrane region" description="Helical" evidence="10">
    <location>
        <begin position="249"/>
        <end position="276"/>
    </location>
</feature>
<feature type="transmembrane region" description="Helical" evidence="10">
    <location>
        <begin position="750"/>
        <end position="772"/>
    </location>
</feature>
<dbReference type="Proteomes" id="UP000178040">
    <property type="component" value="Unassembled WGS sequence"/>
</dbReference>
<keyword evidence="9 10" id="KW-0472">Membrane</keyword>
<dbReference type="GO" id="GO:0036376">
    <property type="term" value="P:sodium ion export across plasma membrane"/>
    <property type="evidence" value="ECO:0007669"/>
    <property type="project" value="TreeGrafter"/>
</dbReference>
<organism evidence="12 13">
    <name type="scientific">Candidatus Roizmanbacteria bacterium RIFCSPLOWO2_01_FULL_37_16</name>
    <dbReference type="NCBI Taxonomy" id="1802058"/>
    <lineage>
        <taxon>Bacteria</taxon>
        <taxon>Candidatus Roizmaniibacteriota</taxon>
    </lineage>
</organism>
<feature type="domain" description="Cation-transporting P-type ATPase N-terminal" evidence="11">
    <location>
        <begin position="1"/>
        <end position="67"/>
    </location>
</feature>
<dbReference type="InterPro" id="IPR036412">
    <property type="entry name" value="HAD-like_sf"/>
</dbReference>
<dbReference type="InterPro" id="IPR006068">
    <property type="entry name" value="ATPase_P-typ_cation-transptr_C"/>
</dbReference>
<dbReference type="SFLD" id="SFLDG00002">
    <property type="entry name" value="C1.7:_P-type_atpase_like"/>
    <property type="match status" value="1"/>
</dbReference>
<dbReference type="PRINTS" id="PR00120">
    <property type="entry name" value="HATPASE"/>
</dbReference>
<dbReference type="SMART" id="SM00831">
    <property type="entry name" value="Cation_ATPase_N"/>
    <property type="match status" value="1"/>
</dbReference>
<evidence type="ECO:0000256" key="7">
    <source>
        <dbReference type="ARBA" id="ARBA00022967"/>
    </source>
</evidence>
<dbReference type="GO" id="GO:0030007">
    <property type="term" value="P:intracellular potassium ion homeostasis"/>
    <property type="evidence" value="ECO:0007669"/>
    <property type="project" value="TreeGrafter"/>
</dbReference>
<dbReference type="Gene3D" id="2.70.150.10">
    <property type="entry name" value="Calcium-transporting ATPase, cytoplasmic transduction domain A"/>
    <property type="match status" value="1"/>
</dbReference>
<dbReference type="SUPFAM" id="SSF81653">
    <property type="entry name" value="Calcium ATPase, transduction domain A"/>
    <property type="match status" value="1"/>
</dbReference>
<dbReference type="InterPro" id="IPR044492">
    <property type="entry name" value="P_typ_ATPase_HD_dom"/>
</dbReference>
<dbReference type="InterPro" id="IPR059000">
    <property type="entry name" value="ATPase_P-type_domA"/>
</dbReference>
<comment type="caution">
    <text evidence="12">The sequence shown here is derived from an EMBL/GenBank/DDBJ whole genome shotgun (WGS) entry which is preliminary data.</text>
</comment>
<feature type="transmembrane region" description="Helical" evidence="10">
    <location>
        <begin position="43"/>
        <end position="65"/>
    </location>
</feature>
<dbReference type="Pfam" id="PF00690">
    <property type="entry name" value="Cation_ATPase_N"/>
    <property type="match status" value="1"/>
</dbReference>
<dbReference type="SUPFAM" id="SSF81665">
    <property type="entry name" value="Calcium ATPase, transmembrane domain M"/>
    <property type="match status" value="1"/>
</dbReference>
<dbReference type="GO" id="GO:1990573">
    <property type="term" value="P:potassium ion import across plasma membrane"/>
    <property type="evidence" value="ECO:0007669"/>
    <property type="project" value="TreeGrafter"/>
</dbReference>
<evidence type="ECO:0000256" key="1">
    <source>
        <dbReference type="ARBA" id="ARBA00004651"/>
    </source>
</evidence>
<keyword evidence="8 10" id="KW-1133">Transmembrane helix</keyword>
<reference evidence="12 13" key="1">
    <citation type="journal article" date="2016" name="Nat. Commun.">
        <title>Thousands of microbial genomes shed light on interconnected biogeochemical processes in an aquifer system.</title>
        <authorList>
            <person name="Anantharaman K."/>
            <person name="Brown C.T."/>
            <person name="Hug L.A."/>
            <person name="Sharon I."/>
            <person name="Castelle C.J."/>
            <person name="Probst A.J."/>
            <person name="Thomas B.C."/>
            <person name="Singh A."/>
            <person name="Wilkins M.J."/>
            <person name="Karaoz U."/>
            <person name="Brodie E.L."/>
            <person name="Williams K.H."/>
            <person name="Hubbard S.S."/>
            <person name="Banfield J.F."/>
        </authorList>
    </citation>
    <scope>NUCLEOTIDE SEQUENCE [LARGE SCALE GENOMIC DNA]</scope>
</reference>
<dbReference type="AlphaFoldDB" id="A0A1F7IQ23"/>
<dbReference type="InterPro" id="IPR050510">
    <property type="entry name" value="Cation_transp_ATPase_P-type"/>
</dbReference>
<protein>
    <recommendedName>
        <fullName evidence="11">Cation-transporting P-type ATPase N-terminal domain-containing protein</fullName>
    </recommendedName>
</protein>
<dbReference type="PANTHER" id="PTHR43294">
    <property type="entry name" value="SODIUM/POTASSIUM-TRANSPORTING ATPASE SUBUNIT ALPHA"/>
    <property type="match status" value="1"/>
</dbReference>
<keyword evidence="4 10" id="KW-0812">Transmembrane</keyword>
<proteinExistence type="inferred from homology"/>
<evidence type="ECO:0000256" key="2">
    <source>
        <dbReference type="ARBA" id="ARBA00005675"/>
    </source>
</evidence>
<evidence type="ECO:0000313" key="12">
    <source>
        <dbReference type="EMBL" id="OGK45402.1"/>
    </source>
</evidence>
<evidence type="ECO:0000256" key="3">
    <source>
        <dbReference type="ARBA" id="ARBA00022475"/>
    </source>
</evidence>
<dbReference type="GO" id="GO:0006883">
    <property type="term" value="P:intracellular sodium ion homeostasis"/>
    <property type="evidence" value="ECO:0007669"/>
    <property type="project" value="TreeGrafter"/>
</dbReference>
<dbReference type="GO" id="GO:0016887">
    <property type="term" value="F:ATP hydrolysis activity"/>
    <property type="evidence" value="ECO:0007669"/>
    <property type="project" value="InterPro"/>
</dbReference>
<keyword evidence="7" id="KW-1278">Translocase</keyword>
<dbReference type="GO" id="GO:0005886">
    <property type="term" value="C:plasma membrane"/>
    <property type="evidence" value="ECO:0007669"/>
    <property type="project" value="UniProtKB-SubCell"/>
</dbReference>
<evidence type="ECO:0000256" key="6">
    <source>
        <dbReference type="ARBA" id="ARBA00022840"/>
    </source>
</evidence>
<accession>A0A1F7IQ23</accession>
<sequence length="871" mass="96081">MINHLSSKISMKGLTSKKAEQLLDQYGQNIITEQKKKSIFVKFIGQFNNFLIILLILAAILSFFVGEKVDGSLILGIVFLNALFGLYQESKAEAAIEMLRKMTITKVRVIRDDKEQEIDSRYLVPGDVIFVEEGLKIPADGKIIEEKNLEINEAALTGESLPVDKKLKDSIFTGTIVVRGRGYAKITSTAMLTKFGEIARHIETVEKSKTPLQKKLEVLTKTIGIVGIILSLLVFSLSLLQGAEYFPSFLLAISLAVAVVPEGLPAVMTITLALGVKEMAKRKAIIRKLSAIEALGSITLIATDKTGTLTTNKMKVREIYVDEKIYEESIPPSLSNHPFSKLLLNGVLCSTATLVFVHDHNSYDVLGDPTEGALLYLAQKTGLIPEAVRKEWKIIEEAPFDSVTKRMTVVVQKIRSEKLEVGRTSHQTSNLQPQTMVFSKGAPESILEISDSILMGETIEKLTPTKVKKIEKIMGQWAKKGLRVLAFAYKQVGGSKLEVGSEKIKSSNMVFLGMVAIHDPPRPEVLEALLKTKQAGIKTVMITGDNEITAEAIGVSTGFIKEGDEILTGKQLDEYSDEELLQKLSKVKVFARTTPFHKSRIVKLYQETGEIVAVTGDGVNDAVALKQADVGIAMGLIGTDVARETADMVLTDDNFATIVNAIEEGRNIIKNLRNSIKYLLACNVSEAFSLIIGLMLGIPNLFFAIQILYINLVTDGVPALALAFSPGQEHVMKQPPQKELELLSSFGRKYIFGIGILGTIFVISSYFIFIGGEQFRRTAAFSVLALIQSFIFVDLWLSHQSVGKHLKKIISPIFFFAFLVPFVTQYTIVKVPAFARLFQVDIVSTLDYLSFIIMASLILFATKALRKYLGH</sequence>
<dbReference type="EMBL" id="MGAI01000009">
    <property type="protein sequence ID" value="OGK45402.1"/>
    <property type="molecule type" value="Genomic_DNA"/>
</dbReference>
<dbReference type="GO" id="GO:0005524">
    <property type="term" value="F:ATP binding"/>
    <property type="evidence" value="ECO:0007669"/>
    <property type="project" value="UniProtKB-KW"/>
</dbReference>
<dbReference type="Pfam" id="PF13246">
    <property type="entry name" value="Cation_ATPase"/>
    <property type="match status" value="1"/>
</dbReference>
<dbReference type="GO" id="GO:1902600">
    <property type="term" value="P:proton transmembrane transport"/>
    <property type="evidence" value="ECO:0007669"/>
    <property type="project" value="TreeGrafter"/>
</dbReference>
<dbReference type="InterPro" id="IPR023298">
    <property type="entry name" value="ATPase_P-typ_TM_dom_sf"/>
</dbReference>
<evidence type="ECO:0000256" key="5">
    <source>
        <dbReference type="ARBA" id="ARBA00022741"/>
    </source>
</evidence>
<dbReference type="InterPro" id="IPR018303">
    <property type="entry name" value="ATPase_P-typ_P_site"/>
</dbReference>
<evidence type="ECO:0000256" key="8">
    <source>
        <dbReference type="ARBA" id="ARBA00022989"/>
    </source>
</evidence>
<dbReference type="InterPro" id="IPR004014">
    <property type="entry name" value="ATPase_P-typ_cation-transptr_N"/>
</dbReference>
<keyword evidence="6" id="KW-0067">ATP-binding</keyword>
<dbReference type="InterPro" id="IPR023299">
    <property type="entry name" value="ATPase_P-typ_cyto_dom_N"/>
</dbReference>
<dbReference type="Pfam" id="PF00689">
    <property type="entry name" value="Cation_ATPase_C"/>
    <property type="match status" value="1"/>
</dbReference>
<evidence type="ECO:0000256" key="9">
    <source>
        <dbReference type="ARBA" id="ARBA00023136"/>
    </source>
</evidence>
<evidence type="ECO:0000256" key="4">
    <source>
        <dbReference type="ARBA" id="ARBA00022692"/>
    </source>
</evidence>
<dbReference type="SFLD" id="SFLDF00027">
    <property type="entry name" value="p-type_atpase"/>
    <property type="match status" value="1"/>
</dbReference>
<feature type="transmembrane region" description="Helical" evidence="10">
    <location>
        <begin position="218"/>
        <end position="237"/>
    </location>
</feature>
<dbReference type="PROSITE" id="PS00154">
    <property type="entry name" value="ATPASE_E1_E2"/>
    <property type="match status" value="1"/>
</dbReference>
<evidence type="ECO:0000313" key="13">
    <source>
        <dbReference type="Proteomes" id="UP000178040"/>
    </source>
</evidence>
<dbReference type="NCBIfam" id="TIGR01494">
    <property type="entry name" value="ATPase_P-type"/>
    <property type="match status" value="2"/>
</dbReference>